<organism evidence="2 3">
    <name type="scientific">Caenorhabditis briggsae</name>
    <dbReference type="NCBI Taxonomy" id="6238"/>
    <lineage>
        <taxon>Eukaryota</taxon>
        <taxon>Metazoa</taxon>
        <taxon>Ecdysozoa</taxon>
        <taxon>Nematoda</taxon>
        <taxon>Chromadorea</taxon>
        <taxon>Rhabditida</taxon>
        <taxon>Rhabditina</taxon>
        <taxon>Rhabditomorpha</taxon>
        <taxon>Rhabditoidea</taxon>
        <taxon>Rhabditidae</taxon>
        <taxon>Peloderinae</taxon>
        <taxon>Caenorhabditis</taxon>
    </lineage>
</organism>
<protein>
    <submittedName>
        <fullName evidence="2">Uncharacterized protein</fullName>
    </submittedName>
</protein>
<evidence type="ECO:0000256" key="1">
    <source>
        <dbReference type="SAM" id="MobiDB-lite"/>
    </source>
</evidence>
<feature type="compositionally biased region" description="Low complexity" evidence="1">
    <location>
        <begin position="147"/>
        <end position="164"/>
    </location>
</feature>
<sequence>MPPVYEPTATTTSAASVWPIGIPQIKSQVDLINFAREIFSTQPTSTSSSVVPRDIQNLNPIVGSLASGKSPTAITAIAATAANMTPQIGGLTSLGSLTSIPAELLLQLSRLDNINLLPAVGSPTNPSSSSCSEPPPPPTTTIADTASVSLPSSVSSTSQQKPQTISPTTVPFMPSGHGTTVDQQNRRQQQQQQQMQDRKYSMDTLQHHVLPQPHQLPYFPNHREFFDLCLQKEEFRKSQKNFNSEKRVSMMRMKWWVTV</sequence>
<accession>A0AAE9D6W3</accession>
<gene>
    <name evidence="2" type="ORF">L3Y34_004887</name>
</gene>
<feature type="region of interest" description="Disordered" evidence="1">
    <location>
        <begin position="122"/>
        <end position="199"/>
    </location>
</feature>
<name>A0AAE9D6W3_CAEBR</name>
<feature type="compositionally biased region" description="Low complexity" evidence="1">
    <location>
        <begin position="186"/>
        <end position="195"/>
    </location>
</feature>
<proteinExistence type="predicted"/>
<reference evidence="2 3" key="1">
    <citation type="submission" date="2022-05" db="EMBL/GenBank/DDBJ databases">
        <title>Chromosome-level reference genomes for two strains of Caenorhabditis briggsae: an improved platform for comparative genomics.</title>
        <authorList>
            <person name="Stevens L."/>
            <person name="Andersen E.C."/>
        </authorList>
    </citation>
    <scope>NUCLEOTIDE SEQUENCE [LARGE SCALE GENOMIC DNA]</scope>
    <source>
        <strain evidence="2">QX1410_ONT</strain>
        <tissue evidence="2">Whole-organism</tissue>
    </source>
</reference>
<dbReference type="Proteomes" id="UP000827892">
    <property type="component" value="Chromosome IV"/>
</dbReference>
<feature type="compositionally biased region" description="Low complexity" evidence="1">
    <location>
        <begin position="122"/>
        <end position="132"/>
    </location>
</feature>
<dbReference type="AlphaFoldDB" id="A0AAE9D6W3"/>
<dbReference type="EMBL" id="CP090894">
    <property type="protein sequence ID" value="ULT96629.1"/>
    <property type="molecule type" value="Genomic_DNA"/>
</dbReference>
<evidence type="ECO:0000313" key="2">
    <source>
        <dbReference type="EMBL" id="ULT96629.1"/>
    </source>
</evidence>
<evidence type="ECO:0000313" key="3">
    <source>
        <dbReference type="Proteomes" id="UP000827892"/>
    </source>
</evidence>